<dbReference type="InterPro" id="IPR001173">
    <property type="entry name" value="Glyco_trans_2-like"/>
</dbReference>
<organism evidence="2 3">
    <name type="scientific">Candidatus Gemmiger avicola</name>
    <dbReference type="NCBI Taxonomy" id="2838605"/>
    <lineage>
        <taxon>Bacteria</taxon>
        <taxon>Bacillati</taxon>
        <taxon>Bacillota</taxon>
        <taxon>Clostridia</taxon>
        <taxon>Eubacteriales</taxon>
        <taxon>Gemmiger</taxon>
    </lineage>
</organism>
<dbReference type="PANTHER" id="PTHR48090">
    <property type="entry name" value="UNDECAPRENYL-PHOSPHATE 4-DEOXY-4-FORMAMIDO-L-ARABINOSE TRANSFERASE-RELATED"/>
    <property type="match status" value="1"/>
</dbReference>
<sequence length="256" mass="28164">MARPPRTRCLLKPVQHDAKILVLIPCYNEEANIVAAVERLRAACPEVDYIVINDCSTDGSAALLKSHGYPYLDLPVNLGIGGGIQCGYVYAQANGYDVAVQMDGDGQHDPAYLWDIVNPVLRGELDMCIGSRFITHEGFQTSFMRRVGIRFLSGMILLLSGRRVLDVTSGFRATNAEMTAYFARHYASDYPEPEAILSASLAGFRVGEAPVVMQERQGGVSSINAVKSIYYMVKVSLSLVIDRLSIKRSRRKGGNR</sequence>
<comment type="caution">
    <text evidence="2">The sequence shown here is derived from an EMBL/GenBank/DDBJ whole genome shotgun (WGS) entry which is preliminary data.</text>
</comment>
<reference evidence="2" key="1">
    <citation type="journal article" date="2021" name="PeerJ">
        <title>Extensive microbial diversity within the chicken gut microbiome revealed by metagenomics and culture.</title>
        <authorList>
            <person name="Gilroy R."/>
            <person name="Ravi A."/>
            <person name="Getino M."/>
            <person name="Pursley I."/>
            <person name="Horton D.L."/>
            <person name="Alikhan N.F."/>
            <person name="Baker D."/>
            <person name="Gharbi K."/>
            <person name="Hall N."/>
            <person name="Watson M."/>
            <person name="Adriaenssens E.M."/>
            <person name="Foster-Nyarko E."/>
            <person name="Jarju S."/>
            <person name="Secka A."/>
            <person name="Antonio M."/>
            <person name="Oren A."/>
            <person name="Chaudhuri R.R."/>
            <person name="La Ragione R."/>
            <person name="Hildebrand F."/>
            <person name="Pallen M.J."/>
        </authorList>
    </citation>
    <scope>NUCLEOTIDE SEQUENCE</scope>
    <source>
        <strain evidence="2">ChiBcec8-13705</strain>
    </source>
</reference>
<dbReference type="CDD" id="cd04179">
    <property type="entry name" value="DPM_DPG-synthase_like"/>
    <property type="match status" value="1"/>
</dbReference>
<gene>
    <name evidence="2" type="ORF">H9945_09735</name>
</gene>
<protein>
    <submittedName>
        <fullName evidence="2">Glycosyltransferase family 2 protein</fullName>
    </submittedName>
</protein>
<evidence type="ECO:0000259" key="1">
    <source>
        <dbReference type="Pfam" id="PF00535"/>
    </source>
</evidence>
<feature type="domain" description="Glycosyltransferase 2-like" evidence="1">
    <location>
        <begin position="22"/>
        <end position="145"/>
    </location>
</feature>
<dbReference type="InterPro" id="IPR029044">
    <property type="entry name" value="Nucleotide-diphossugar_trans"/>
</dbReference>
<evidence type="ECO:0000313" key="2">
    <source>
        <dbReference type="EMBL" id="HJB42764.1"/>
    </source>
</evidence>
<dbReference type="SUPFAM" id="SSF53448">
    <property type="entry name" value="Nucleotide-diphospho-sugar transferases"/>
    <property type="match status" value="1"/>
</dbReference>
<dbReference type="Gene3D" id="3.90.550.10">
    <property type="entry name" value="Spore Coat Polysaccharide Biosynthesis Protein SpsA, Chain A"/>
    <property type="match status" value="1"/>
</dbReference>
<dbReference type="PANTHER" id="PTHR48090:SF7">
    <property type="entry name" value="RFBJ PROTEIN"/>
    <property type="match status" value="1"/>
</dbReference>
<proteinExistence type="predicted"/>
<dbReference type="InterPro" id="IPR050256">
    <property type="entry name" value="Glycosyltransferase_2"/>
</dbReference>
<accession>A0A9D2M8X3</accession>
<name>A0A9D2M8X3_9FIRM</name>
<dbReference type="Pfam" id="PF00535">
    <property type="entry name" value="Glycos_transf_2"/>
    <property type="match status" value="1"/>
</dbReference>
<dbReference type="AlphaFoldDB" id="A0A9D2M8X3"/>
<reference evidence="2" key="2">
    <citation type="submission" date="2021-04" db="EMBL/GenBank/DDBJ databases">
        <authorList>
            <person name="Gilroy R."/>
        </authorList>
    </citation>
    <scope>NUCLEOTIDE SEQUENCE</scope>
    <source>
        <strain evidence="2">ChiBcec8-13705</strain>
    </source>
</reference>
<dbReference type="Proteomes" id="UP000886803">
    <property type="component" value="Unassembled WGS sequence"/>
</dbReference>
<evidence type="ECO:0000313" key="3">
    <source>
        <dbReference type="Proteomes" id="UP000886803"/>
    </source>
</evidence>
<dbReference type="EMBL" id="DWYG01000165">
    <property type="protein sequence ID" value="HJB42764.1"/>
    <property type="molecule type" value="Genomic_DNA"/>
</dbReference>